<name>A0ABQ7ZTR9_BRANA</name>
<proteinExistence type="predicted"/>
<dbReference type="EMBL" id="JAGKQM010000014">
    <property type="protein sequence ID" value="KAH0883652.1"/>
    <property type="molecule type" value="Genomic_DNA"/>
</dbReference>
<dbReference type="InterPro" id="IPR036291">
    <property type="entry name" value="NAD(P)-bd_dom_sf"/>
</dbReference>
<comment type="caution">
    <text evidence="2">The sequence shown here is derived from an EMBL/GenBank/DDBJ whole genome shotgun (WGS) entry which is preliminary data.</text>
</comment>
<feature type="compositionally biased region" description="Polar residues" evidence="1">
    <location>
        <begin position="1"/>
        <end position="11"/>
    </location>
</feature>
<feature type="region of interest" description="Disordered" evidence="1">
    <location>
        <begin position="1"/>
        <end position="20"/>
    </location>
</feature>
<sequence>MEMATNGTTTKPPLMPSPLRNSKFLQSNMRIFVTGGADFIGSHLVDRLMQNEKNEVIDCR</sequence>
<protein>
    <recommendedName>
        <fullName evidence="4">NAD-dependent epimerase/dehydratase domain-containing protein</fullName>
    </recommendedName>
</protein>
<keyword evidence="3" id="KW-1185">Reference proteome</keyword>
<evidence type="ECO:0000256" key="1">
    <source>
        <dbReference type="SAM" id="MobiDB-lite"/>
    </source>
</evidence>
<evidence type="ECO:0000313" key="2">
    <source>
        <dbReference type="EMBL" id="KAH0883652.1"/>
    </source>
</evidence>
<organism evidence="2 3">
    <name type="scientific">Brassica napus</name>
    <name type="common">Rape</name>
    <dbReference type="NCBI Taxonomy" id="3708"/>
    <lineage>
        <taxon>Eukaryota</taxon>
        <taxon>Viridiplantae</taxon>
        <taxon>Streptophyta</taxon>
        <taxon>Embryophyta</taxon>
        <taxon>Tracheophyta</taxon>
        <taxon>Spermatophyta</taxon>
        <taxon>Magnoliopsida</taxon>
        <taxon>eudicotyledons</taxon>
        <taxon>Gunneridae</taxon>
        <taxon>Pentapetalae</taxon>
        <taxon>rosids</taxon>
        <taxon>malvids</taxon>
        <taxon>Brassicales</taxon>
        <taxon>Brassicaceae</taxon>
        <taxon>Brassiceae</taxon>
        <taxon>Brassica</taxon>
    </lineage>
</organism>
<gene>
    <name evidence="2" type="ORF">HID58_059748</name>
</gene>
<evidence type="ECO:0000313" key="3">
    <source>
        <dbReference type="Proteomes" id="UP000824890"/>
    </source>
</evidence>
<accession>A0ABQ7ZTR9</accession>
<reference evidence="2 3" key="1">
    <citation type="submission" date="2021-05" db="EMBL/GenBank/DDBJ databases">
        <title>Genome Assembly of Synthetic Allotetraploid Brassica napus Reveals Homoeologous Exchanges between Subgenomes.</title>
        <authorList>
            <person name="Davis J.T."/>
        </authorList>
    </citation>
    <scope>NUCLEOTIDE SEQUENCE [LARGE SCALE GENOMIC DNA]</scope>
    <source>
        <strain evidence="3">cv. Da-Ae</strain>
        <tissue evidence="2">Seedling</tissue>
    </source>
</reference>
<evidence type="ECO:0008006" key="4">
    <source>
        <dbReference type="Google" id="ProtNLM"/>
    </source>
</evidence>
<dbReference type="Proteomes" id="UP000824890">
    <property type="component" value="Unassembled WGS sequence"/>
</dbReference>
<dbReference type="Gene3D" id="3.40.50.720">
    <property type="entry name" value="NAD(P)-binding Rossmann-like Domain"/>
    <property type="match status" value="1"/>
</dbReference>
<dbReference type="SUPFAM" id="SSF51735">
    <property type="entry name" value="NAD(P)-binding Rossmann-fold domains"/>
    <property type="match status" value="1"/>
</dbReference>